<dbReference type="Proteomes" id="UP000538670">
    <property type="component" value="Unassembled WGS sequence"/>
</dbReference>
<gene>
    <name evidence="1" type="ORF">GGR48_001874</name>
</gene>
<organism evidence="1 2">
    <name type="scientific">Sphingomonas pseudosanguinis</name>
    <dbReference type="NCBI Taxonomy" id="413712"/>
    <lineage>
        <taxon>Bacteria</taxon>
        <taxon>Pseudomonadati</taxon>
        <taxon>Pseudomonadota</taxon>
        <taxon>Alphaproteobacteria</taxon>
        <taxon>Sphingomonadales</taxon>
        <taxon>Sphingomonadaceae</taxon>
        <taxon>Sphingomonas</taxon>
    </lineage>
</organism>
<dbReference type="AlphaFoldDB" id="A0A7W6F345"/>
<sequence length="322" mass="33069">MSGRPIRFLGGVLGLWTLGRVAFLLPVGTSPVPTYHASKRPGAAKVVAALAAPVATPVLVVRPRRAVPAPSSGLVPVTRSAALPSYQPPLEDWSDVSPRPQSWPDAIPALPVTPTSPSRWSASAWAILLQGGGGGLLPGGQLGGTQAGVRILRRLDREGALSASLRLSTPIEGIGREMAVGVDWRPSPHLPVRLLVEQRIALDRGQGGPAILAVAGFGPRDVLPGVTAAGYAQAGGVLRDRAEPFADGAVRATIALTRDIDLGLGAWGGAQRGAKRFDVGPTLGIALPVAGQRLRLSLDWRQRVAGGAAPGSGPALSIGGDF</sequence>
<protein>
    <submittedName>
        <fullName evidence="1">Uncharacterized protein</fullName>
    </submittedName>
</protein>
<dbReference type="EMBL" id="JACIDH010000006">
    <property type="protein sequence ID" value="MBB3879447.1"/>
    <property type="molecule type" value="Genomic_DNA"/>
</dbReference>
<reference evidence="1 2" key="1">
    <citation type="submission" date="2020-08" db="EMBL/GenBank/DDBJ databases">
        <title>Genomic Encyclopedia of Type Strains, Phase IV (KMG-IV): sequencing the most valuable type-strain genomes for metagenomic binning, comparative biology and taxonomic classification.</title>
        <authorList>
            <person name="Goeker M."/>
        </authorList>
    </citation>
    <scope>NUCLEOTIDE SEQUENCE [LARGE SCALE GENOMIC DNA]</scope>
    <source>
        <strain evidence="1 2">DSM 19512</strain>
    </source>
</reference>
<evidence type="ECO:0000313" key="2">
    <source>
        <dbReference type="Proteomes" id="UP000538670"/>
    </source>
</evidence>
<name>A0A7W6F345_9SPHN</name>
<dbReference type="RefSeq" id="WP_240456080.1">
    <property type="nucleotide sequence ID" value="NZ_JACIDH010000006.1"/>
</dbReference>
<keyword evidence="2" id="KW-1185">Reference proteome</keyword>
<proteinExistence type="predicted"/>
<comment type="caution">
    <text evidence="1">The sequence shown here is derived from an EMBL/GenBank/DDBJ whole genome shotgun (WGS) entry which is preliminary data.</text>
</comment>
<accession>A0A7W6F345</accession>
<evidence type="ECO:0000313" key="1">
    <source>
        <dbReference type="EMBL" id="MBB3879447.1"/>
    </source>
</evidence>